<proteinExistence type="predicted"/>
<gene>
    <name evidence="3" type="ORF">FGM00_04690</name>
</gene>
<evidence type="ECO:0000313" key="4">
    <source>
        <dbReference type="Proteomes" id="UP000310017"/>
    </source>
</evidence>
<evidence type="ECO:0000256" key="1">
    <source>
        <dbReference type="SAM" id="SignalP"/>
    </source>
</evidence>
<dbReference type="InterPro" id="IPR000326">
    <property type="entry name" value="PAP2/HPO"/>
</dbReference>
<dbReference type="EMBL" id="CP040710">
    <property type="protein sequence ID" value="QCW99439.1"/>
    <property type="molecule type" value="Genomic_DNA"/>
</dbReference>
<dbReference type="OrthoDB" id="9773582at2"/>
<dbReference type="Pfam" id="PF01569">
    <property type="entry name" value="PAP2"/>
    <property type="match status" value="1"/>
</dbReference>
<sequence length="285" mass="31715">MKTNLKPELIVLFFAILASNYLQGQQTSNSSSDDTRWDYFKHDIGSIFGGMGYAYSRPVHWQGDDWLTFGAVSAGTVLLYTVDDETSRFFRKRKEDIPQIVSDYGFLYGSPENNYMLTGAVYVTGLALKNEKLRRTGVLLIASASATGFLQQVLKSVTGRARPRSGLAKNYFEPFASDKDLHSFPSGHAILALSNAHAIAKQFKNVWVKSGIYILGSIPALSRIWEGAHWLSDVALSAAISIATVESIDRYLDRRYDEKYNAGAKKVSWNLKFGLGQMGVVIHIH</sequence>
<name>A0A5B7SR84_9FLAO</name>
<keyword evidence="4" id="KW-1185">Reference proteome</keyword>
<dbReference type="Gene3D" id="1.20.144.10">
    <property type="entry name" value="Phosphatidic acid phosphatase type 2/haloperoxidase"/>
    <property type="match status" value="1"/>
</dbReference>
<dbReference type="AlphaFoldDB" id="A0A5B7SR84"/>
<dbReference type="Proteomes" id="UP000310017">
    <property type="component" value="Chromosome"/>
</dbReference>
<dbReference type="InterPro" id="IPR036938">
    <property type="entry name" value="PAP2/HPO_sf"/>
</dbReference>
<reference evidence="3 4" key="1">
    <citation type="submission" date="2019-05" db="EMBL/GenBank/DDBJ databases">
        <title>Genome sequencing of F202Z8.</title>
        <authorList>
            <person name="Kwon Y.M."/>
        </authorList>
    </citation>
    <scope>NUCLEOTIDE SEQUENCE [LARGE SCALE GENOMIC DNA]</scope>
    <source>
        <strain evidence="3 4">F202Z8</strain>
    </source>
</reference>
<dbReference type="SUPFAM" id="SSF48317">
    <property type="entry name" value="Acid phosphatase/Vanadium-dependent haloperoxidase"/>
    <property type="match status" value="1"/>
</dbReference>
<protein>
    <submittedName>
        <fullName evidence="3">Phosphatase PAP2 family protein</fullName>
    </submittedName>
</protein>
<keyword evidence="1" id="KW-0732">Signal</keyword>
<organism evidence="3 4">
    <name type="scientific">Aggregatimonas sangjinii</name>
    <dbReference type="NCBI Taxonomy" id="2583587"/>
    <lineage>
        <taxon>Bacteria</taxon>
        <taxon>Pseudomonadati</taxon>
        <taxon>Bacteroidota</taxon>
        <taxon>Flavobacteriia</taxon>
        <taxon>Flavobacteriales</taxon>
        <taxon>Flavobacteriaceae</taxon>
        <taxon>Aggregatimonas</taxon>
    </lineage>
</organism>
<feature type="domain" description="Phosphatidic acid phosphatase type 2/haloperoxidase" evidence="2">
    <location>
        <begin position="136"/>
        <end position="249"/>
    </location>
</feature>
<evidence type="ECO:0000259" key="2">
    <source>
        <dbReference type="SMART" id="SM00014"/>
    </source>
</evidence>
<feature type="chain" id="PRO_5022659935" evidence="1">
    <location>
        <begin position="25"/>
        <end position="285"/>
    </location>
</feature>
<feature type="signal peptide" evidence="1">
    <location>
        <begin position="1"/>
        <end position="24"/>
    </location>
</feature>
<accession>A0A5B7SR84</accession>
<evidence type="ECO:0000313" key="3">
    <source>
        <dbReference type="EMBL" id="QCW99439.1"/>
    </source>
</evidence>
<dbReference type="KEGG" id="asag:FGM00_04690"/>
<dbReference type="RefSeq" id="WP_138851792.1">
    <property type="nucleotide sequence ID" value="NZ_CP040710.1"/>
</dbReference>
<dbReference type="SMART" id="SM00014">
    <property type="entry name" value="acidPPc"/>
    <property type="match status" value="1"/>
</dbReference>